<keyword evidence="1" id="KW-1133">Transmembrane helix</keyword>
<proteinExistence type="predicted"/>
<dbReference type="GO" id="GO:0090313">
    <property type="term" value="P:regulation of protein targeting to membrane"/>
    <property type="evidence" value="ECO:0007669"/>
    <property type="project" value="TreeGrafter"/>
</dbReference>
<dbReference type="GO" id="GO:0005886">
    <property type="term" value="C:plasma membrane"/>
    <property type="evidence" value="ECO:0007669"/>
    <property type="project" value="TreeGrafter"/>
</dbReference>
<dbReference type="AlphaFoldDB" id="A0A2T4DV11"/>
<dbReference type="EMBL" id="PYVU01000011">
    <property type="protein sequence ID" value="PTB97558.1"/>
    <property type="molecule type" value="Genomic_DNA"/>
</dbReference>
<dbReference type="PANTHER" id="PTHR30441:SF8">
    <property type="entry name" value="DUF748 DOMAIN-CONTAINING PROTEIN"/>
    <property type="match status" value="1"/>
</dbReference>
<accession>A0A2T4DV11</accession>
<feature type="transmembrane region" description="Helical" evidence="1">
    <location>
        <begin position="7"/>
        <end position="28"/>
    </location>
</feature>
<dbReference type="InterPro" id="IPR052894">
    <property type="entry name" value="AsmA-related"/>
</dbReference>
<keyword evidence="1" id="KW-0472">Membrane</keyword>
<organism evidence="2 3">
    <name type="scientific">Marivirga lumbricoides</name>
    <dbReference type="NCBI Taxonomy" id="1046115"/>
    <lineage>
        <taxon>Bacteria</taxon>
        <taxon>Pseudomonadati</taxon>
        <taxon>Bacteroidota</taxon>
        <taxon>Cytophagia</taxon>
        <taxon>Cytophagales</taxon>
        <taxon>Marivirgaceae</taxon>
        <taxon>Marivirga</taxon>
    </lineage>
</organism>
<sequence length="832" mass="94652">MNRIKKFFLYTFIIFITVFASVSAYLYYNQDKLVNQIITTLNKNLQTPIQVGKIDLNWWTDFPNISLRFQQVNIQESIKGSKFPLAKLEELSLSFDIISLIKENYQFDKIILKNGEVTIRTTKNGITNYQIFKEGADDADEPQAFNFNLKAIVIDEVAINYVDESLEQSYLLIGHKVNAQLAKEEDVYIIKADGLLTSKAIKINEFSYFENKKLNLDAAVDYNEEKSTVTIKPSKVMVAANNFEIGGLYQLSDSYMNLKIKGIDTDFSTLISLLPEQYSKTITAYQSSGEADFSGTIIGKLTKGENPAINFDFNVQNASLYHPEYQTKVSNLQLNGQFTNGSSRSFKTSRLQLKNIACNIQEHPFTAELTLSNFNNYYIDLSTKGVLTTQDLFSFLPNKEKVRDLSGELEFNISLSGYTNDFKKASTAHRVNNSGEIRLNNVGGIYLDYPLPLKNISGRLLFNKNDIGINSLSGSIGESDILMNGFFLNIIPYLLQENQSLLIEAKTQSDNINLNELLSGLSNEENTIEKQEKSFKFSISPYLRFDLESKVKNLAFKRFSARDISGQIEVKHQELKARNLNLKSSGGEMLLNGTINTASENEVRINTLAAFNQLNIDSIFYSFDNFNQNFLTDSHLKGKINANVRAFILLDKELNFKPEYFTADIETSIVNGQLNNFAPMQSLSNYVNEKDLSNLSFGELTNTIRIENKTIYLPEMLIKSNISEIVLQGTHTFDQEINYRLLVPLKNFRKKDKDEAFGAIEKTDDYTKLHLKIVGTTDDFNVSWDGKRSLKSVADRIQKEGKTLKKIITGEKLPDEKKKEEVELTEDEYFDW</sequence>
<reference evidence="2 3" key="1">
    <citation type="submission" date="2018-03" db="EMBL/GenBank/DDBJ databases">
        <title>Cross-interface Injection: A General Nanoliter Liquid Handling Method Applied to Single Cells Genome Amplification Automated Nanoliter Liquid Handling Applied to Single Cell Multiple Displacement Amplification.</title>
        <authorList>
            <person name="Yun J."/>
            <person name="Xu P."/>
            <person name="Xu J."/>
            <person name="Dai X."/>
            <person name="Wang Y."/>
            <person name="Zheng X."/>
            <person name="Cao C."/>
            <person name="Yi Q."/>
            <person name="Zhu Y."/>
            <person name="Wang L."/>
            <person name="Dong Z."/>
            <person name="Huang Y."/>
            <person name="Huang L."/>
            <person name="Du W."/>
        </authorList>
    </citation>
    <scope>NUCLEOTIDE SEQUENCE [LARGE SCALE GENOMIC DNA]</scope>
    <source>
        <strain evidence="2 3">Z-D1-2</strain>
    </source>
</reference>
<dbReference type="Proteomes" id="UP000240608">
    <property type="component" value="Unassembled WGS sequence"/>
</dbReference>
<comment type="caution">
    <text evidence="2">The sequence shown here is derived from an EMBL/GenBank/DDBJ whole genome shotgun (WGS) entry which is preliminary data.</text>
</comment>
<keyword evidence="1" id="KW-0812">Transmembrane</keyword>
<name>A0A2T4DV11_9BACT</name>
<evidence type="ECO:0000256" key="1">
    <source>
        <dbReference type="SAM" id="Phobius"/>
    </source>
</evidence>
<gene>
    <name evidence="2" type="ORF">C9994_02420</name>
</gene>
<evidence type="ECO:0000313" key="3">
    <source>
        <dbReference type="Proteomes" id="UP000240608"/>
    </source>
</evidence>
<dbReference type="PANTHER" id="PTHR30441">
    <property type="entry name" value="DUF748 DOMAIN-CONTAINING PROTEIN"/>
    <property type="match status" value="1"/>
</dbReference>
<protein>
    <submittedName>
        <fullName evidence="2">Uncharacterized protein</fullName>
    </submittedName>
</protein>
<evidence type="ECO:0000313" key="2">
    <source>
        <dbReference type="EMBL" id="PTB97558.1"/>
    </source>
</evidence>